<evidence type="ECO:0000259" key="6">
    <source>
        <dbReference type="Pfam" id="PF13458"/>
    </source>
</evidence>
<dbReference type="RefSeq" id="WP_101836458.1">
    <property type="nucleotide sequence ID" value="NZ_FZMO01000566.1"/>
</dbReference>
<evidence type="ECO:0000256" key="2">
    <source>
        <dbReference type="ARBA" id="ARBA00022448"/>
    </source>
</evidence>
<protein>
    <submittedName>
        <fullName evidence="7">Putative ABC-type branched-chain amino acid transport system, periplasmic component</fullName>
    </submittedName>
</protein>
<dbReference type="PANTHER" id="PTHR30483:SF6">
    <property type="entry name" value="PERIPLASMIC BINDING PROTEIN OF ABC TRANSPORTER FOR NATURAL AMINO ACIDS"/>
    <property type="match status" value="1"/>
</dbReference>
<dbReference type="OrthoDB" id="3205678at2"/>
<dbReference type="AlphaFoldDB" id="A0A2I2L2S7"/>
<keyword evidence="8" id="KW-1185">Reference proteome</keyword>
<dbReference type="InterPro" id="IPR051010">
    <property type="entry name" value="BCAA_transport"/>
</dbReference>
<accession>A0A2I2L2S7</accession>
<name>A0A2I2L2S7_9ACTN</name>
<dbReference type="Gene3D" id="3.40.50.2300">
    <property type="match status" value="2"/>
</dbReference>
<dbReference type="InterPro" id="IPR028081">
    <property type="entry name" value="Leu-bd"/>
</dbReference>
<dbReference type="Proteomes" id="UP000234331">
    <property type="component" value="Unassembled WGS sequence"/>
</dbReference>
<sequence length="418" mass="42925">MRSRRLTALASSLLAGAVVLAACGSSGGGGSSNSAAIANPTGKLSGAPIKIGMYAPTNNAVFNTPDYVAAARAAVRGVNTRGGVNGRPLELVYCNPEFDPNKAAACARQLVSDGVIATVKSIAPQGGAQTVQIFEQAGIPQVGLGALVPAEYQASTSYLLDGGLNYPYAAALIGAQKEGKKKVYLVTTDNAPSGPFLAAMSGAAAKLGMQVVGQQKLPPTTADYAPLIAAIQRSGADSAMIALTEQGAVQTLRAADQSGLHLSWLMNSGNLKPNDYKEFSEDITKGIIHGSSVIPTSYADKNPQVKAMKADLDAEIAAGDKDAEPGKMFGTALLAWPSVNAIATLLKSAKTIDAAGLRAQLDAAKNLELGVVPPWTPSASVDKVNTRVSAPEVYLVKVKDGVPVLAYPDPVDVSKVLN</sequence>
<dbReference type="GO" id="GO:0006865">
    <property type="term" value="P:amino acid transport"/>
    <property type="evidence" value="ECO:0007669"/>
    <property type="project" value="UniProtKB-KW"/>
</dbReference>
<feature type="chain" id="PRO_5014752344" evidence="5">
    <location>
        <begin position="22"/>
        <end position="418"/>
    </location>
</feature>
<evidence type="ECO:0000313" key="8">
    <source>
        <dbReference type="Proteomes" id="UP000234331"/>
    </source>
</evidence>
<keyword evidence="4" id="KW-0029">Amino-acid transport</keyword>
<proteinExistence type="inferred from homology"/>
<evidence type="ECO:0000313" key="7">
    <source>
        <dbReference type="EMBL" id="SNQ52230.1"/>
    </source>
</evidence>
<feature type="domain" description="Leucine-binding protein" evidence="6">
    <location>
        <begin position="48"/>
        <end position="399"/>
    </location>
</feature>
<dbReference type="SUPFAM" id="SSF53822">
    <property type="entry name" value="Periplasmic binding protein-like I"/>
    <property type="match status" value="1"/>
</dbReference>
<comment type="similarity">
    <text evidence="1">Belongs to the leucine-binding protein family.</text>
</comment>
<dbReference type="EMBL" id="FZMO01000566">
    <property type="protein sequence ID" value="SNQ52230.1"/>
    <property type="molecule type" value="Genomic_DNA"/>
</dbReference>
<dbReference type="InterPro" id="IPR028082">
    <property type="entry name" value="Peripla_BP_I"/>
</dbReference>
<keyword evidence="2" id="KW-0813">Transport</keyword>
<keyword evidence="3 5" id="KW-0732">Signal</keyword>
<evidence type="ECO:0000256" key="3">
    <source>
        <dbReference type="ARBA" id="ARBA00022729"/>
    </source>
</evidence>
<feature type="signal peptide" evidence="5">
    <location>
        <begin position="1"/>
        <end position="21"/>
    </location>
</feature>
<dbReference type="PRINTS" id="PR00337">
    <property type="entry name" value="LEUILEVALBP"/>
</dbReference>
<dbReference type="InterPro" id="IPR000709">
    <property type="entry name" value="Leu_Ile_Val-bd"/>
</dbReference>
<organism evidence="7 8">
    <name type="scientific">Frankia canadensis</name>
    <dbReference type="NCBI Taxonomy" id="1836972"/>
    <lineage>
        <taxon>Bacteria</taxon>
        <taxon>Bacillati</taxon>
        <taxon>Actinomycetota</taxon>
        <taxon>Actinomycetes</taxon>
        <taxon>Frankiales</taxon>
        <taxon>Frankiaceae</taxon>
        <taxon>Frankia</taxon>
    </lineage>
</organism>
<dbReference type="Pfam" id="PF13458">
    <property type="entry name" value="Peripla_BP_6"/>
    <property type="match status" value="1"/>
</dbReference>
<reference evidence="7 8" key="1">
    <citation type="submission" date="2017-06" db="EMBL/GenBank/DDBJ databases">
        <authorList>
            <person name="Kim H.J."/>
            <person name="Triplett B.A."/>
        </authorList>
    </citation>
    <scope>NUCLEOTIDE SEQUENCE [LARGE SCALE GENOMIC DNA]</scope>
    <source>
        <strain evidence="7">FRACA_ARgP5</strain>
    </source>
</reference>
<evidence type="ECO:0000256" key="1">
    <source>
        <dbReference type="ARBA" id="ARBA00010062"/>
    </source>
</evidence>
<evidence type="ECO:0000256" key="4">
    <source>
        <dbReference type="ARBA" id="ARBA00022970"/>
    </source>
</evidence>
<dbReference type="PANTHER" id="PTHR30483">
    <property type="entry name" value="LEUCINE-SPECIFIC-BINDING PROTEIN"/>
    <property type="match status" value="1"/>
</dbReference>
<gene>
    <name evidence="7" type="ORF">FRACA_970011</name>
</gene>
<evidence type="ECO:0000256" key="5">
    <source>
        <dbReference type="SAM" id="SignalP"/>
    </source>
</evidence>
<dbReference type="PROSITE" id="PS51257">
    <property type="entry name" value="PROKAR_LIPOPROTEIN"/>
    <property type="match status" value="1"/>
</dbReference>